<name>A0A437QMB7_9GAMM</name>
<comment type="caution">
    <text evidence="2">The sequence shown here is derived from an EMBL/GenBank/DDBJ whole genome shotgun (WGS) entry which is preliminary data.</text>
</comment>
<dbReference type="AlphaFoldDB" id="A0A437QMB7"/>
<dbReference type="InterPro" id="IPR046516">
    <property type="entry name" value="DUF6694"/>
</dbReference>
<protein>
    <submittedName>
        <fullName evidence="2">Uncharacterized protein</fullName>
    </submittedName>
</protein>
<feature type="signal peptide" evidence="1">
    <location>
        <begin position="1"/>
        <end position="20"/>
    </location>
</feature>
<keyword evidence="3" id="KW-1185">Reference proteome</keyword>
<gene>
    <name evidence="2" type="ORF">EOE67_13320</name>
</gene>
<proteinExistence type="predicted"/>
<sequence>MKRKLCAVMVVLLLSACASTTEELRINGSSALTTERGIAAMKRQLKKEDRLPFSAAIMTIQFSELSSAVDMTDKEKLTTTDMTVVGKKIHGMTYQEILALAAASPNKVTIERHSRVRY</sequence>
<feature type="chain" id="PRO_5019172111" evidence="1">
    <location>
        <begin position="21"/>
        <end position="118"/>
    </location>
</feature>
<evidence type="ECO:0000313" key="3">
    <source>
        <dbReference type="Proteomes" id="UP000283077"/>
    </source>
</evidence>
<dbReference type="Proteomes" id="UP000283077">
    <property type="component" value="Unassembled WGS sequence"/>
</dbReference>
<dbReference type="PROSITE" id="PS51257">
    <property type="entry name" value="PROKAR_LIPOPROTEIN"/>
    <property type="match status" value="1"/>
</dbReference>
<organism evidence="2 3">
    <name type="scientific">Rheinheimera riviphila</name>
    <dbReference type="NCBI Taxonomy" id="1834037"/>
    <lineage>
        <taxon>Bacteria</taxon>
        <taxon>Pseudomonadati</taxon>
        <taxon>Pseudomonadota</taxon>
        <taxon>Gammaproteobacteria</taxon>
        <taxon>Chromatiales</taxon>
        <taxon>Chromatiaceae</taxon>
        <taxon>Rheinheimera</taxon>
    </lineage>
</organism>
<evidence type="ECO:0000313" key="2">
    <source>
        <dbReference type="EMBL" id="RVU35569.1"/>
    </source>
</evidence>
<accession>A0A437QMB7</accession>
<dbReference type="RefSeq" id="WP_127699702.1">
    <property type="nucleotide sequence ID" value="NZ_SACS01000014.1"/>
</dbReference>
<dbReference type="Pfam" id="PF20404">
    <property type="entry name" value="DUF6694"/>
    <property type="match status" value="1"/>
</dbReference>
<reference evidence="2 3" key="1">
    <citation type="submission" date="2019-01" db="EMBL/GenBank/DDBJ databases">
        <authorList>
            <person name="Chen W.-M."/>
        </authorList>
    </citation>
    <scope>NUCLEOTIDE SEQUENCE [LARGE SCALE GENOMIC DNA]</scope>
    <source>
        <strain evidence="2 3">KYPC3</strain>
    </source>
</reference>
<keyword evidence="1" id="KW-0732">Signal</keyword>
<dbReference type="EMBL" id="SACS01000014">
    <property type="protein sequence ID" value="RVU35569.1"/>
    <property type="molecule type" value="Genomic_DNA"/>
</dbReference>
<evidence type="ECO:0000256" key="1">
    <source>
        <dbReference type="SAM" id="SignalP"/>
    </source>
</evidence>